<accession>A0A364P196</accession>
<proteinExistence type="predicted"/>
<name>A0A364P196_9PROT</name>
<dbReference type="RefSeq" id="WP_112142279.1">
    <property type="nucleotide sequence ID" value="NZ_PGTO01000002.1"/>
</dbReference>
<feature type="signal peptide" evidence="1">
    <location>
        <begin position="1"/>
        <end position="17"/>
    </location>
</feature>
<evidence type="ECO:0000313" key="2">
    <source>
        <dbReference type="EMBL" id="RAU23083.1"/>
    </source>
</evidence>
<comment type="caution">
    <text evidence="2">The sequence shown here is derived from an EMBL/GenBank/DDBJ whole genome shotgun (WGS) entry which is preliminary data.</text>
</comment>
<dbReference type="Pfam" id="PF09626">
    <property type="entry name" value="DHC"/>
    <property type="match status" value="1"/>
</dbReference>
<dbReference type="Proteomes" id="UP000251075">
    <property type="component" value="Unassembled WGS sequence"/>
</dbReference>
<gene>
    <name evidence="2" type="ORF">CU669_02645</name>
</gene>
<evidence type="ECO:0000313" key="3">
    <source>
        <dbReference type="Proteomes" id="UP000251075"/>
    </source>
</evidence>
<keyword evidence="3" id="KW-1185">Reference proteome</keyword>
<dbReference type="OrthoDB" id="5296814at2"/>
<reference evidence="2 3" key="1">
    <citation type="submission" date="2017-11" db="EMBL/GenBank/DDBJ databases">
        <title>Draft genome sequence of magnetotactic bacterium Magnetospirillum kuznetsovii LBB-42.</title>
        <authorList>
            <person name="Grouzdev D.S."/>
            <person name="Rysina M.S."/>
            <person name="Baslerov R.V."/>
            <person name="Koziaeva V."/>
        </authorList>
    </citation>
    <scope>NUCLEOTIDE SEQUENCE [LARGE SCALE GENOMIC DNA]</scope>
    <source>
        <strain evidence="2 3">LBB-42</strain>
    </source>
</reference>
<organism evidence="2 3">
    <name type="scientific">Paramagnetospirillum kuznetsovii</name>
    <dbReference type="NCBI Taxonomy" id="2053833"/>
    <lineage>
        <taxon>Bacteria</taxon>
        <taxon>Pseudomonadati</taxon>
        <taxon>Pseudomonadota</taxon>
        <taxon>Alphaproteobacteria</taxon>
        <taxon>Rhodospirillales</taxon>
        <taxon>Magnetospirillaceae</taxon>
        <taxon>Paramagnetospirillum</taxon>
    </lineage>
</organism>
<sequence>MKKFALAFCLAASPALADFAPPITDPVTLKACGECHMAFQPSFLPARSWDKMMANPADHFGDNATMAPDKAAQIRKVLMDGAADTNGGRMGSKVMKRQAAGATPLRITETAWFQRKHDLPERVWKRPGVVTKSNCVACHPAAEKGIYEDD</sequence>
<keyword evidence="1" id="KW-0732">Signal</keyword>
<protein>
    <submittedName>
        <fullName evidence="2">Cytochrome C</fullName>
    </submittedName>
</protein>
<dbReference type="EMBL" id="PGTO01000002">
    <property type="protein sequence ID" value="RAU23083.1"/>
    <property type="molecule type" value="Genomic_DNA"/>
</dbReference>
<dbReference type="AlphaFoldDB" id="A0A364P196"/>
<feature type="chain" id="PRO_5016619260" evidence="1">
    <location>
        <begin position="18"/>
        <end position="150"/>
    </location>
</feature>
<dbReference type="InterPro" id="IPR018588">
    <property type="entry name" value="Dihaem_cytochrome-c"/>
</dbReference>
<evidence type="ECO:0000256" key="1">
    <source>
        <dbReference type="SAM" id="SignalP"/>
    </source>
</evidence>